<accession>A0ABT9Y561</accession>
<dbReference type="SUPFAM" id="SSF102705">
    <property type="entry name" value="NIF3 (NGG1p interacting factor 3)-like"/>
    <property type="match status" value="1"/>
</dbReference>
<proteinExistence type="inferred from homology"/>
<evidence type="ECO:0000256" key="1">
    <source>
        <dbReference type="ARBA" id="ARBA00006964"/>
    </source>
</evidence>
<organism evidence="5 6">
    <name type="scientific">Pectinatus haikarae</name>
    <dbReference type="NCBI Taxonomy" id="349096"/>
    <lineage>
        <taxon>Bacteria</taxon>
        <taxon>Bacillati</taxon>
        <taxon>Bacillota</taxon>
        <taxon>Negativicutes</taxon>
        <taxon>Selenomonadales</taxon>
        <taxon>Selenomonadaceae</taxon>
        <taxon>Pectinatus</taxon>
    </lineage>
</organism>
<gene>
    <name evidence="5" type="ORF">J2S01_000666</name>
</gene>
<dbReference type="PANTHER" id="PTHR13799">
    <property type="entry name" value="NGG1 INTERACTING FACTOR 3"/>
    <property type="match status" value="1"/>
</dbReference>
<reference evidence="5 6" key="1">
    <citation type="submission" date="2023-07" db="EMBL/GenBank/DDBJ databases">
        <title>Genomic Encyclopedia of Type Strains, Phase IV (KMG-IV): sequencing the most valuable type-strain genomes for metagenomic binning, comparative biology and taxonomic classification.</title>
        <authorList>
            <person name="Goeker M."/>
        </authorList>
    </citation>
    <scope>NUCLEOTIDE SEQUENCE [LARGE SCALE GENOMIC DNA]</scope>
    <source>
        <strain evidence="5 6">DSM 16980</strain>
    </source>
</reference>
<dbReference type="InterPro" id="IPR015867">
    <property type="entry name" value="N-reg_PII/ATP_PRibTrfase_C"/>
</dbReference>
<dbReference type="Gene3D" id="3.30.70.120">
    <property type="match status" value="1"/>
</dbReference>
<dbReference type="PANTHER" id="PTHR13799:SF14">
    <property type="entry name" value="GTP CYCLOHYDROLASE 1 TYPE 2 HOMOLOG"/>
    <property type="match status" value="1"/>
</dbReference>
<dbReference type="EMBL" id="JAUSUE010000003">
    <property type="protein sequence ID" value="MDQ0202970.1"/>
    <property type="molecule type" value="Genomic_DNA"/>
</dbReference>
<protein>
    <recommendedName>
        <fullName evidence="2 4">GTP cyclohydrolase 1 type 2 homolog</fullName>
    </recommendedName>
</protein>
<evidence type="ECO:0000313" key="6">
    <source>
        <dbReference type="Proteomes" id="UP001239167"/>
    </source>
</evidence>
<keyword evidence="6" id="KW-1185">Reference proteome</keyword>
<comment type="caution">
    <text evidence="5">The sequence shown here is derived from an EMBL/GenBank/DDBJ whole genome shotgun (WGS) entry which is preliminary data.</text>
</comment>
<dbReference type="PIRSF" id="PIRSF037489">
    <property type="entry name" value="UCP037489_NIF3_YqfO"/>
    <property type="match status" value="1"/>
</dbReference>
<name>A0ABT9Y561_9FIRM</name>
<dbReference type="NCBIfam" id="TIGR00486">
    <property type="entry name" value="YbgI_SA1388"/>
    <property type="match status" value="1"/>
</dbReference>
<dbReference type="Pfam" id="PF01784">
    <property type="entry name" value="DUF34_NIF3"/>
    <property type="match status" value="1"/>
</dbReference>
<dbReference type="InterPro" id="IPR017221">
    <property type="entry name" value="DUF34/NIF3_bac"/>
</dbReference>
<dbReference type="Gene3D" id="3.40.1390.30">
    <property type="entry name" value="NIF3 (NGG1p interacting factor 3)-like"/>
    <property type="match status" value="2"/>
</dbReference>
<evidence type="ECO:0000256" key="2">
    <source>
        <dbReference type="ARBA" id="ARBA00022112"/>
    </source>
</evidence>
<comment type="similarity">
    <text evidence="1 4">Belongs to the GTP cyclohydrolase I type 2/NIF3 family.</text>
</comment>
<dbReference type="InterPro" id="IPR036069">
    <property type="entry name" value="DUF34/NIF3_sf"/>
</dbReference>
<dbReference type="Proteomes" id="UP001239167">
    <property type="component" value="Unassembled WGS sequence"/>
</dbReference>
<dbReference type="RefSeq" id="WP_196605763.1">
    <property type="nucleotide sequence ID" value="NZ_CP116940.1"/>
</dbReference>
<dbReference type="InterPro" id="IPR002678">
    <property type="entry name" value="DUF34/NIF3"/>
</dbReference>
<keyword evidence="3 4" id="KW-0479">Metal-binding</keyword>
<evidence type="ECO:0000256" key="4">
    <source>
        <dbReference type="PIRNR" id="PIRNR037489"/>
    </source>
</evidence>
<evidence type="ECO:0000313" key="5">
    <source>
        <dbReference type="EMBL" id="MDQ0202970.1"/>
    </source>
</evidence>
<sequence length="371" mass="41237">MIKCQMAMEAMEQIAPRVLAEEWDNPGLLLGDPAQKINKIITCLDVTEALVREAVEKECDMIISHHPFIFHALKKIRTDLPAGRLIRQLIKSNIAVFAAHTNLDSANGGVNDMLCEMWHLHNIRPLDITFAEELVKLAVFVPQSHAEAVRLAIGKAGAGFIGNYSHCAFEVRGKGHFLPREGTSPYIGEIGRIASVDEVRLETVLPEQIKDRVVRAMLKVHPYEEAAYEIYPLKTKGKAAGLGRIGEIEEKLSLEQFAAMIKEILPVDYVRIVKSNDRKIKRVALCSGAGAEFIGKAKMQGADLYVTGDVKYHEAQKAQELDMNLIDAGHFGTEAPVAEALADKLNLYARKNKWNIEIIYDTTAKDPFSII</sequence>
<evidence type="ECO:0000256" key="3">
    <source>
        <dbReference type="ARBA" id="ARBA00022723"/>
    </source>
</evidence>